<dbReference type="PROSITE" id="PS51257">
    <property type="entry name" value="PROKAR_LIPOPROTEIN"/>
    <property type="match status" value="1"/>
</dbReference>
<evidence type="ECO:0000256" key="1">
    <source>
        <dbReference type="SAM" id="Phobius"/>
    </source>
</evidence>
<keyword evidence="1" id="KW-0472">Membrane</keyword>
<name>A0A1G9ZVZ9_9EURY</name>
<keyword evidence="1" id="KW-1133">Transmembrane helix</keyword>
<dbReference type="AlphaFoldDB" id="A0A1G9ZVZ9"/>
<accession>A0A1G9ZVZ9</accession>
<proteinExistence type="predicted"/>
<evidence type="ECO:0000313" key="2">
    <source>
        <dbReference type="EMBL" id="SDN24853.1"/>
    </source>
</evidence>
<dbReference type="EMBL" id="FNIA01000022">
    <property type="protein sequence ID" value="SDN24853.1"/>
    <property type="molecule type" value="Genomic_DNA"/>
</dbReference>
<dbReference type="Proteomes" id="UP000199370">
    <property type="component" value="Unassembled WGS sequence"/>
</dbReference>
<keyword evidence="1" id="KW-0812">Transmembrane</keyword>
<evidence type="ECO:0000313" key="3">
    <source>
        <dbReference type="Proteomes" id="UP000199370"/>
    </source>
</evidence>
<reference evidence="2 3" key="1">
    <citation type="submission" date="2016-10" db="EMBL/GenBank/DDBJ databases">
        <authorList>
            <person name="de Groot N.N."/>
        </authorList>
    </citation>
    <scope>NUCLEOTIDE SEQUENCE [LARGE SCALE GENOMIC DNA]</scope>
    <source>
        <strain evidence="3">EB21,IBRC-M 10013,KCTC 4048</strain>
    </source>
</reference>
<protein>
    <submittedName>
        <fullName evidence="2">Uncharacterized protein</fullName>
    </submittedName>
</protein>
<keyword evidence="3" id="KW-1185">Reference proteome</keyword>
<feature type="transmembrane region" description="Helical" evidence="1">
    <location>
        <begin position="32"/>
        <end position="52"/>
    </location>
</feature>
<organism evidence="2 3">
    <name type="scientific">Haloarchaeobius iranensis</name>
    <dbReference type="NCBI Taxonomy" id="996166"/>
    <lineage>
        <taxon>Archaea</taxon>
        <taxon>Methanobacteriati</taxon>
        <taxon>Methanobacteriota</taxon>
        <taxon>Stenosarchaea group</taxon>
        <taxon>Halobacteria</taxon>
        <taxon>Halobacteriales</taxon>
        <taxon>Halorubellaceae</taxon>
        <taxon>Haloarchaeobius</taxon>
    </lineage>
</organism>
<sequence length="60" mass="6564">MNEHRQGINALVVGACVIIHFGVFPAVGYDGILRQSFVFLVIMTVSLTYNLYCSIKSVTG</sequence>
<feature type="transmembrane region" description="Helical" evidence="1">
    <location>
        <begin position="7"/>
        <end position="26"/>
    </location>
</feature>
<gene>
    <name evidence="2" type="ORF">SAMN05192554_12257</name>
</gene>
<dbReference type="STRING" id="996166.SAMN05192554_12257"/>